<evidence type="ECO:0000313" key="11">
    <source>
        <dbReference type="Proteomes" id="UP000481360"/>
    </source>
</evidence>
<dbReference type="GO" id="GO:0005829">
    <property type="term" value="C:cytosol"/>
    <property type="evidence" value="ECO:0007669"/>
    <property type="project" value="TreeGrafter"/>
</dbReference>
<dbReference type="Pfam" id="PF00265">
    <property type="entry name" value="TK"/>
    <property type="match status" value="1"/>
</dbReference>
<dbReference type="GO" id="GO:0004797">
    <property type="term" value="F:thymidine kinase activity"/>
    <property type="evidence" value="ECO:0007669"/>
    <property type="project" value="UniProtKB-EC"/>
</dbReference>
<evidence type="ECO:0000256" key="8">
    <source>
        <dbReference type="RuleBase" id="RU000544"/>
    </source>
</evidence>
<dbReference type="Gene3D" id="3.40.50.300">
    <property type="entry name" value="P-loop containing nucleotide triphosphate hydrolases"/>
    <property type="match status" value="1"/>
</dbReference>
<dbReference type="RefSeq" id="WP_166053649.1">
    <property type="nucleotide sequence ID" value="NZ_JAAMPJ010000014.1"/>
</dbReference>
<name>A0A7C9RWT4_9PSEU</name>
<comment type="catalytic activity">
    <reaction evidence="8">
        <text>thymidine + ATP = dTMP + ADP + H(+)</text>
        <dbReference type="Rhea" id="RHEA:19129"/>
        <dbReference type="ChEBI" id="CHEBI:15378"/>
        <dbReference type="ChEBI" id="CHEBI:17748"/>
        <dbReference type="ChEBI" id="CHEBI:30616"/>
        <dbReference type="ChEBI" id="CHEBI:63528"/>
        <dbReference type="ChEBI" id="CHEBI:456216"/>
        <dbReference type="EC" id="2.7.1.21"/>
    </reaction>
</comment>
<evidence type="ECO:0000313" key="10">
    <source>
        <dbReference type="EMBL" id="NGY64828.1"/>
    </source>
</evidence>
<keyword evidence="6 8" id="KW-0418">Kinase</keyword>
<dbReference type="GO" id="GO:0071897">
    <property type="term" value="P:DNA biosynthetic process"/>
    <property type="evidence" value="ECO:0007669"/>
    <property type="project" value="UniProtKB-KW"/>
</dbReference>
<evidence type="ECO:0000256" key="1">
    <source>
        <dbReference type="ARBA" id="ARBA00007587"/>
    </source>
</evidence>
<keyword evidence="4 8" id="KW-0808">Transferase</keyword>
<comment type="similarity">
    <text evidence="1 9">Belongs to the thymidine kinase family.</text>
</comment>
<protein>
    <recommendedName>
        <fullName evidence="2 8">Thymidine kinase</fullName>
        <ecNumber evidence="2 8">2.7.1.21</ecNumber>
    </recommendedName>
</protein>
<reference evidence="10 11" key="1">
    <citation type="submission" date="2020-03" db="EMBL/GenBank/DDBJ databases">
        <title>Isolation and identification of active actinomycetes.</title>
        <authorList>
            <person name="Sun X."/>
        </authorList>
    </citation>
    <scope>NUCLEOTIDE SEQUENCE [LARGE SCALE GENOMIC DNA]</scope>
    <source>
        <strain evidence="10 11">NEAU-D13</strain>
    </source>
</reference>
<evidence type="ECO:0000256" key="7">
    <source>
        <dbReference type="ARBA" id="ARBA00022840"/>
    </source>
</evidence>
<keyword evidence="7 8" id="KW-0067">ATP-binding</keyword>
<comment type="caution">
    <text evidence="10">The sequence shown here is derived from an EMBL/GenBank/DDBJ whole genome shotgun (WGS) entry which is preliminary data.</text>
</comment>
<evidence type="ECO:0000256" key="5">
    <source>
        <dbReference type="ARBA" id="ARBA00022741"/>
    </source>
</evidence>
<dbReference type="InterPro" id="IPR001267">
    <property type="entry name" value="Thymidine_kinase"/>
</dbReference>
<evidence type="ECO:0000256" key="3">
    <source>
        <dbReference type="ARBA" id="ARBA00022634"/>
    </source>
</evidence>
<dbReference type="InterPro" id="IPR027417">
    <property type="entry name" value="P-loop_NTPase"/>
</dbReference>
<sequence>MDALPDPTDALSAVPVAGSRRSTPVVGHVKFFFGPMDCGKSTLALQIDHNNSRQGRRGLLLVRHDRSGQPQISSRIGITREAAEIRDDDLRQMVRAEWAEGRRVDYLIVDEAQFLSPEQVEQLAELADDVQVDVYCFGLATDFRGEMFPGSQRLFELADELRAIQVEVLCWCGVPGRFNARVRAGRVIRAGDTVLVADTATDTEQHRSGTESNGVTDTTETTVRYQVLCRRHFRLGDLGPDVAQSGQLRLA</sequence>
<gene>
    <name evidence="10" type="ORF">G7043_38535</name>
</gene>
<evidence type="ECO:0000256" key="2">
    <source>
        <dbReference type="ARBA" id="ARBA00012118"/>
    </source>
</evidence>
<dbReference type="GO" id="GO:0005524">
    <property type="term" value="F:ATP binding"/>
    <property type="evidence" value="ECO:0007669"/>
    <property type="project" value="UniProtKB-KW"/>
</dbReference>
<dbReference type="Proteomes" id="UP000481360">
    <property type="component" value="Unassembled WGS sequence"/>
</dbReference>
<keyword evidence="3 8" id="KW-0237">DNA synthesis</keyword>
<dbReference type="EMBL" id="JAAMPJ010000014">
    <property type="protein sequence ID" value="NGY64828.1"/>
    <property type="molecule type" value="Genomic_DNA"/>
</dbReference>
<dbReference type="PANTHER" id="PTHR11441">
    <property type="entry name" value="THYMIDINE KINASE"/>
    <property type="match status" value="1"/>
</dbReference>
<dbReference type="AlphaFoldDB" id="A0A7C9RWT4"/>
<keyword evidence="11" id="KW-1185">Reference proteome</keyword>
<dbReference type="SUPFAM" id="SSF52540">
    <property type="entry name" value="P-loop containing nucleoside triphosphate hydrolases"/>
    <property type="match status" value="1"/>
</dbReference>
<evidence type="ECO:0000256" key="9">
    <source>
        <dbReference type="RuleBase" id="RU004165"/>
    </source>
</evidence>
<keyword evidence="5 8" id="KW-0547">Nucleotide-binding</keyword>
<evidence type="ECO:0000256" key="4">
    <source>
        <dbReference type="ARBA" id="ARBA00022679"/>
    </source>
</evidence>
<evidence type="ECO:0000256" key="6">
    <source>
        <dbReference type="ARBA" id="ARBA00022777"/>
    </source>
</evidence>
<dbReference type="GO" id="GO:0046104">
    <property type="term" value="P:thymidine metabolic process"/>
    <property type="evidence" value="ECO:0007669"/>
    <property type="project" value="TreeGrafter"/>
</dbReference>
<organism evidence="10 11">
    <name type="scientific">Lentzea alba</name>
    <dbReference type="NCBI Taxonomy" id="2714351"/>
    <lineage>
        <taxon>Bacteria</taxon>
        <taxon>Bacillati</taxon>
        <taxon>Actinomycetota</taxon>
        <taxon>Actinomycetes</taxon>
        <taxon>Pseudonocardiales</taxon>
        <taxon>Pseudonocardiaceae</taxon>
        <taxon>Lentzea</taxon>
    </lineage>
</organism>
<accession>A0A7C9RWT4</accession>
<proteinExistence type="inferred from homology"/>
<dbReference type="PANTHER" id="PTHR11441:SF0">
    <property type="entry name" value="THYMIDINE KINASE, CYTOSOLIC"/>
    <property type="match status" value="1"/>
</dbReference>
<dbReference type="NCBIfam" id="NF003297">
    <property type="entry name" value="PRK04296.1-2"/>
    <property type="match status" value="1"/>
</dbReference>
<dbReference type="EC" id="2.7.1.21" evidence="2 8"/>